<keyword evidence="3" id="KW-1185">Reference proteome</keyword>
<feature type="transmembrane region" description="Helical" evidence="1">
    <location>
        <begin position="261"/>
        <end position="283"/>
    </location>
</feature>
<organism evidence="2 3">
    <name type="scientific">Treponema phagedenis</name>
    <dbReference type="NCBI Taxonomy" id="162"/>
    <lineage>
        <taxon>Bacteria</taxon>
        <taxon>Pseudomonadati</taxon>
        <taxon>Spirochaetota</taxon>
        <taxon>Spirochaetia</taxon>
        <taxon>Spirochaetales</taxon>
        <taxon>Treponemataceae</taxon>
        <taxon>Treponema</taxon>
    </lineage>
</organism>
<sequence>MFFFHTAFFAIENTILYFGPKTENAIVFTASLGTNNTETSAVKQLYTLSQQFEKTPPSLSVIIAITANDRSPLPDFVPVNTLEGTKSLIRIIARYKNPAVILLDTGTVRPQIESGANGIVCPPWLFQSVYTQLVRSSIVPRYKDFDTILRRLHWLIDDPRLQLYTENNIPAIKIKTEASIVSALISLPETIKDTLANDRDKHYLTLSFGKHCVIFPEKHLIILIAIVIAVFLFIFIMFSFLSEHKHDRHIKDLIRTSYLPLYYFLANMLCFFIALKYTELLFYFQFGAKSGIEALPALSFFVYFSSALLLIAMNVFVHNIIPMPSSTFMYGYIGSSLSLINIFIFSALNFSLSIIFLAFYLISFISYRNIRIPIQAVCFLLMLSMFFPFITSAFQNSTVIWKRMVFHSVFFSFALIPLNLFGIRLFFNLYPIAIRKKRLLFRIYLALIGAAVLVSSTFVFIFSHRLKANHENTIICQTLENGVLTTELKTSIPLSEKTFQPMTISDDINHFVSVSISSHNYLERRISTVTVASLLPTEAVELNIYSEDGLAVYEADRAFTRSDKGETARFISVAAPSMPFVVQFSGDKDITKIRVSVSLWTKADPFQTKKMRDSILQNAPYLLKIVKTEDAVLIKEPT</sequence>
<keyword evidence="1" id="KW-1133">Transmembrane helix</keyword>
<evidence type="ECO:0000313" key="3">
    <source>
        <dbReference type="Proteomes" id="UP000042527"/>
    </source>
</evidence>
<protein>
    <submittedName>
        <fullName evidence="2">Uncharacterized protein</fullName>
    </submittedName>
</protein>
<feature type="transmembrane region" description="Helical" evidence="1">
    <location>
        <begin position="295"/>
        <end position="317"/>
    </location>
</feature>
<feature type="transmembrane region" description="Helical" evidence="1">
    <location>
        <begin position="406"/>
        <end position="427"/>
    </location>
</feature>
<evidence type="ECO:0000256" key="1">
    <source>
        <dbReference type="SAM" id="Phobius"/>
    </source>
</evidence>
<gene>
    <name evidence="2" type="ORF">TPHV1_510041</name>
</gene>
<feature type="transmembrane region" description="Helical" evidence="1">
    <location>
        <begin position="337"/>
        <end position="362"/>
    </location>
</feature>
<dbReference type="AlphaFoldDB" id="A0A0B7GWD1"/>
<name>A0A0B7GWD1_TREPH</name>
<feature type="transmembrane region" description="Helical" evidence="1">
    <location>
        <begin position="439"/>
        <end position="462"/>
    </location>
</feature>
<reference evidence="3" key="1">
    <citation type="submission" date="2015-01" db="EMBL/GenBank/DDBJ databases">
        <authorList>
            <person name="Manzoor Shahid"/>
            <person name="Zubair Saima"/>
        </authorList>
    </citation>
    <scope>NUCLEOTIDE SEQUENCE [LARGE SCALE GENOMIC DNA]</scope>
    <source>
        <strain evidence="3">V1</strain>
    </source>
</reference>
<dbReference type="Proteomes" id="UP000042527">
    <property type="component" value="Unassembled WGS sequence"/>
</dbReference>
<feature type="transmembrane region" description="Helical" evidence="1">
    <location>
        <begin position="220"/>
        <end position="241"/>
    </location>
</feature>
<dbReference type="RefSeq" id="WP_206172954.1">
    <property type="nucleotide sequence ID" value="NZ_CP031394.1"/>
</dbReference>
<proteinExistence type="predicted"/>
<keyword evidence="1" id="KW-0812">Transmembrane</keyword>
<dbReference type="EMBL" id="CDNC01000047">
    <property type="protein sequence ID" value="CEM62974.1"/>
    <property type="molecule type" value="Genomic_DNA"/>
</dbReference>
<evidence type="ECO:0000313" key="2">
    <source>
        <dbReference type="EMBL" id="CEM62974.1"/>
    </source>
</evidence>
<accession>A0A0B7GWD1</accession>
<feature type="transmembrane region" description="Helical" evidence="1">
    <location>
        <begin position="374"/>
        <end position="394"/>
    </location>
</feature>
<keyword evidence="1" id="KW-0472">Membrane</keyword>